<accession>A0A9P8AHM1</accession>
<dbReference type="GeneID" id="66115392"/>
<sequence>MGKRNWSLALAIKDEQRKKHHRTQTRQKHEYLLKKVENTDVEKLYGTLKFHKNKRDPNTKLITKLQEEWDFILKNKLHPQAVALILSREQKQVEEENKLWGRQSIYFNPELNPLGKPPTIDGKRLPNIKVPIRNKRLYKSDPRIANWAITPPDGVCPKFYKVVLNTEKDRAEETIINTQPKHPTSGNDSVNRSDTTNWNIQSDSDSGRDTNDSD</sequence>
<feature type="compositionally biased region" description="Basic and acidic residues" evidence="1">
    <location>
        <begin position="205"/>
        <end position="214"/>
    </location>
</feature>
<proteinExistence type="predicted"/>
<comment type="caution">
    <text evidence="2">The sequence shown here is derived from an EMBL/GenBank/DDBJ whole genome shotgun (WGS) entry which is preliminary data.</text>
</comment>
<dbReference type="Proteomes" id="UP000790833">
    <property type="component" value="Unassembled WGS sequence"/>
</dbReference>
<keyword evidence="3" id="KW-1185">Reference proteome</keyword>
<reference evidence="2" key="1">
    <citation type="submission" date="2021-03" db="EMBL/GenBank/DDBJ databases">
        <authorList>
            <person name="Palmer J.M."/>
        </authorList>
    </citation>
    <scope>NUCLEOTIDE SEQUENCE</scope>
    <source>
        <strain evidence="2">ARV_011</strain>
    </source>
</reference>
<dbReference type="AlphaFoldDB" id="A0A9P8AHM1"/>
<evidence type="ECO:0000313" key="3">
    <source>
        <dbReference type="Proteomes" id="UP000790833"/>
    </source>
</evidence>
<feature type="region of interest" description="Disordered" evidence="1">
    <location>
        <begin position="171"/>
        <end position="214"/>
    </location>
</feature>
<feature type="compositionally biased region" description="Polar residues" evidence="1">
    <location>
        <begin position="175"/>
        <end position="204"/>
    </location>
</feature>
<dbReference type="Pfam" id="PF12622">
    <property type="entry name" value="NpwBP"/>
    <property type="match status" value="1"/>
</dbReference>
<name>A0A9P8AHM1_9ASCO</name>
<evidence type="ECO:0000256" key="1">
    <source>
        <dbReference type="SAM" id="MobiDB-lite"/>
    </source>
</evidence>
<organism evidence="2 3">
    <name type="scientific">Scheffersomyces spartinae</name>
    <dbReference type="NCBI Taxonomy" id="45513"/>
    <lineage>
        <taxon>Eukaryota</taxon>
        <taxon>Fungi</taxon>
        <taxon>Dikarya</taxon>
        <taxon>Ascomycota</taxon>
        <taxon>Saccharomycotina</taxon>
        <taxon>Pichiomycetes</taxon>
        <taxon>Debaryomycetaceae</taxon>
        <taxon>Scheffersomyces</taxon>
    </lineage>
</organism>
<evidence type="ECO:0000313" key="2">
    <source>
        <dbReference type="EMBL" id="KAG7192299.1"/>
    </source>
</evidence>
<protein>
    <submittedName>
        <fullName evidence="2">Uncharacterized protein</fullName>
    </submittedName>
</protein>
<dbReference type="OrthoDB" id="4091959at2759"/>
<dbReference type="EMBL" id="JAHMUF010000019">
    <property type="protein sequence ID" value="KAG7192299.1"/>
    <property type="molecule type" value="Genomic_DNA"/>
</dbReference>
<dbReference type="RefSeq" id="XP_043047849.1">
    <property type="nucleotide sequence ID" value="XM_043192794.1"/>
</dbReference>
<gene>
    <name evidence="2" type="ORF">KQ657_002018</name>
</gene>